<name>A0A3R5US55_ORNRH</name>
<accession>A0A3R5US55</accession>
<dbReference type="Pfam" id="PF03625">
    <property type="entry name" value="DUF302"/>
    <property type="match status" value="1"/>
</dbReference>
<dbReference type="InterPro" id="IPR005180">
    <property type="entry name" value="DUF302"/>
</dbReference>
<feature type="domain" description="DUF302" evidence="1">
    <location>
        <begin position="1"/>
        <end position="31"/>
    </location>
</feature>
<evidence type="ECO:0000259" key="1">
    <source>
        <dbReference type="Pfam" id="PF03625"/>
    </source>
</evidence>
<dbReference type="Proteomes" id="UP000287701">
    <property type="component" value="Chromosome"/>
</dbReference>
<gene>
    <name evidence="2" type="ORF">EQP59_06215</name>
</gene>
<proteinExistence type="predicted"/>
<evidence type="ECO:0000313" key="2">
    <source>
        <dbReference type="EMBL" id="QAR30959.1"/>
    </source>
</evidence>
<protein>
    <submittedName>
        <fullName evidence="2">DUF302 domain-containing protein</fullName>
    </submittedName>
</protein>
<dbReference type="EMBL" id="CP035107">
    <property type="protein sequence ID" value="QAR30959.1"/>
    <property type="molecule type" value="Genomic_DNA"/>
</dbReference>
<evidence type="ECO:0000313" key="3">
    <source>
        <dbReference type="Proteomes" id="UP000287701"/>
    </source>
</evidence>
<sequence length="61" mass="7005">MSITPAIAYELPLRFLVYEKDGKTFVLYKSPKEYESLGIKENKPVLDKMQNALQSIAEKVQ</sequence>
<dbReference type="SUPFAM" id="SSF103247">
    <property type="entry name" value="TT1751-like"/>
    <property type="match status" value="1"/>
</dbReference>
<dbReference type="RefSeq" id="WP_128501423.1">
    <property type="nucleotide sequence ID" value="NZ_CP035107.1"/>
</dbReference>
<dbReference type="AlphaFoldDB" id="A0A3R5US55"/>
<organism evidence="2 3">
    <name type="scientific">Ornithobacterium rhinotracheale</name>
    <dbReference type="NCBI Taxonomy" id="28251"/>
    <lineage>
        <taxon>Bacteria</taxon>
        <taxon>Pseudomonadati</taxon>
        <taxon>Bacteroidota</taxon>
        <taxon>Flavobacteriia</taxon>
        <taxon>Flavobacteriales</taxon>
        <taxon>Weeksellaceae</taxon>
        <taxon>Ornithobacterium</taxon>
    </lineage>
</organism>
<dbReference type="Gene3D" id="3.30.310.70">
    <property type="entry name" value="TT1751-like domain"/>
    <property type="match status" value="1"/>
</dbReference>
<dbReference type="InterPro" id="IPR035923">
    <property type="entry name" value="TT1751-like_sf"/>
</dbReference>
<dbReference type="OrthoDB" id="9799367at2"/>
<reference evidence="2 3" key="1">
    <citation type="submission" date="2019-01" db="EMBL/GenBank/DDBJ databases">
        <title>Whole Genome of Ornithobacterium rhinotracheale FARPER-174b.</title>
        <authorList>
            <person name="Tataje-Lavanda L.A."/>
            <person name="Montalvan A."/>
            <person name="Montesinos R."/>
            <person name="Zimic M."/>
            <person name="Fernandez-Sanchez M."/>
            <person name="Fernandez-Diaz M."/>
        </authorList>
    </citation>
    <scope>NUCLEOTIDE SEQUENCE [LARGE SCALE GENOMIC DNA]</scope>
    <source>
        <strain evidence="2 3">FARPER-174b</strain>
    </source>
</reference>